<dbReference type="AlphaFoldDB" id="A0A7I9ZKK9"/>
<sequence>MAGSGVGVGGDRSGMQVDGPFRADEALEAGLLTFRELRRFHAGVYPGVWAPRGIELSAVQRARAAWLWSRRRAVIAGLSASALHGAKWIEPGTPAQLIHTNRRPPPLIDLHTDALASDETQRIDGMTVTTPARTAFDLGRRLELVVAVQRIDALMNATDVKAVEVERVASRHAGARGLRRLGRALDLVDGGAESPYESLTRLLLVQNGFPRPQTQIPVFDGRGRLFARLDMGWERYQVGVDFEGAQHWTDSRRRNWDVERYAVLPELGWHDVRVTSGLLHNNPKRLLDRVAVALVARGCPPTWRQ</sequence>
<dbReference type="EMBL" id="BLLB01000002">
    <property type="protein sequence ID" value="GFH01168.1"/>
    <property type="molecule type" value="Genomic_DNA"/>
</dbReference>
<evidence type="ECO:0000313" key="1">
    <source>
        <dbReference type="EMBL" id="GFH01168.1"/>
    </source>
</evidence>
<proteinExistence type="predicted"/>
<organism evidence="1 2">
    <name type="scientific">Mycolicibacterium hippocampi</name>
    <dbReference type="NCBI Taxonomy" id="659824"/>
    <lineage>
        <taxon>Bacteria</taxon>
        <taxon>Bacillati</taxon>
        <taxon>Actinomycetota</taxon>
        <taxon>Actinomycetes</taxon>
        <taxon>Mycobacteriales</taxon>
        <taxon>Mycobacteriaceae</taxon>
        <taxon>Mycolicibacterium</taxon>
    </lineage>
</organism>
<accession>A0A7I9ZKK9</accession>
<name>A0A7I9ZKK9_9MYCO</name>
<reference evidence="1 2" key="1">
    <citation type="journal article" date="2019" name="Emerg. Microbes Infect.">
        <title>Comprehensive subspecies identification of 175 nontuberculous mycobacteria species based on 7547 genomic profiles.</title>
        <authorList>
            <person name="Matsumoto Y."/>
            <person name="Kinjo T."/>
            <person name="Motooka D."/>
            <person name="Nabeya D."/>
            <person name="Jung N."/>
            <person name="Uechi K."/>
            <person name="Horii T."/>
            <person name="Iida T."/>
            <person name="Fujita J."/>
            <person name="Nakamura S."/>
        </authorList>
    </citation>
    <scope>NUCLEOTIDE SEQUENCE [LARGE SCALE GENOMIC DNA]</scope>
    <source>
        <strain evidence="1 2">JCM 30996</strain>
    </source>
</reference>
<protein>
    <recommendedName>
        <fullName evidence="3">DUF559 domain-containing protein</fullName>
    </recommendedName>
</protein>
<comment type="caution">
    <text evidence="1">The sequence shown here is derived from an EMBL/GenBank/DDBJ whole genome shotgun (WGS) entry which is preliminary data.</text>
</comment>
<keyword evidence="2" id="KW-1185">Reference proteome</keyword>
<dbReference type="Proteomes" id="UP000465304">
    <property type="component" value="Unassembled WGS sequence"/>
</dbReference>
<dbReference type="InterPro" id="IPR011335">
    <property type="entry name" value="Restrct_endonuc-II-like"/>
</dbReference>
<evidence type="ECO:0000313" key="2">
    <source>
        <dbReference type="Proteomes" id="UP000465304"/>
    </source>
</evidence>
<gene>
    <name evidence="1" type="ORF">MHIP_16510</name>
</gene>
<evidence type="ECO:0008006" key="3">
    <source>
        <dbReference type="Google" id="ProtNLM"/>
    </source>
</evidence>
<dbReference type="SUPFAM" id="SSF52980">
    <property type="entry name" value="Restriction endonuclease-like"/>
    <property type="match status" value="1"/>
</dbReference>